<proteinExistence type="predicted"/>
<gene>
    <name evidence="2" type="ORF">BO71DRAFT_445207</name>
</gene>
<feature type="compositionally biased region" description="Basic and acidic residues" evidence="1">
    <location>
        <begin position="154"/>
        <end position="169"/>
    </location>
</feature>
<evidence type="ECO:0000313" key="3">
    <source>
        <dbReference type="Proteomes" id="UP000247810"/>
    </source>
</evidence>
<dbReference type="Proteomes" id="UP000247810">
    <property type="component" value="Unassembled WGS sequence"/>
</dbReference>
<keyword evidence="3" id="KW-1185">Reference proteome</keyword>
<dbReference type="VEuPathDB" id="FungiDB:BO71DRAFT_445207"/>
<name>A0A319CT91_9EURO</name>
<dbReference type="AlphaFoldDB" id="A0A319CT91"/>
<protein>
    <submittedName>
        <fullName evidence="2">Uncharacterized protein</fullName>
    </submittedName>
</protein>
<evidence type="ECO:0000256" key="1">
    <source>
        <dbReference type="SAM" id="MobiDB-lite"/>
    </source>
</evidence>
<accession>A0A319CT91</accession>
<dbReference type="EMBL" id="KZ826086">
    <property type="protein sequence ID" value="PYH88505.1"/>
    <property type="molecule type" value="Genomic_DNA"/>
</dbReference>
<organism evidence="2 3">
    <name type="scientific">Aspergillus ellipticus CBS 707.79</name>
    <dbReference type="NCBI Taxonomy" id="1448320"/>
    <lineage>
        <taxon>Eukaryota</taxon>
        <taxon>Fungi</taxon>
        <taxon>Dikarya</taxon>
        <taxon>Ascomycota</taxon>
        <taxon>Pezizomycotina</taxon>
        <taxon>Eurotiomycetes</taxon>
        <taxon>Eurotiomycetidae</taxon>
        <taxon>Eurotiales</taxon>
        <taxon>Aspergillaceae</taxon>
        <taxon>Aspergillus</taxon>
        <taxon>Aspergillus subgen. Circumdati</taxon>
    </lineage>
</organism>
<evidence type="ECO:0000313" key="2">
    <source>
        <dbReference type="EMBL" id="PYH88505.1"/>
    </source>
</evidence>
<sequence>MDIVTGLTDARKNIENGDYFFHTTFEPIPRTQSGFIFDFHFEPSGDIVDDEVMMRAITLAKFDELIHEANGPNESANPRLLIPTRPANSPWANSHVTILRQVTLTRQEIGDKTVYYLSKRPEASGDTAYYISKYPETPEVATPEASGSTAVADMEGHADGQVHDRRASS</sequence>
<reference evidence="2 3" key="1">
    <citation type="submission" date="2018-02" db="EMBL/GenBank/DDBJ databases">
        <title>The genomes of Aspergillus section Nigri reveals drivers in fungal speciation.</title>
        <authorList>
            <consortium name="DOE Joint Genome Institute"/>
            <person name="Vesth T.C."/>
            <person name="Nybo J."/>
            <person name="Theobald S."/>
            <person name="Brandl J."/>
            <person name="Frisvad J.C."/>
            <person name="Nielsen K.F."/>
            <person name="Lyhne E.K."/>
            <person name="Kogle M.E."/>
            <person name="Kuo A."/>
            <person name="Riley R."/>
            <person name="Clum A."/>
            <person name="Nolan M."/>
            <person name="Lipzen A."/>
            <person name="Salamov A."/>
            <person name="Henrissat B."/>
            <person name="Wiebenga A."/>
            <person name="De vries R.P."/>
            <person name="Grigoriev I.V."/>
            <person name="Mortensen U.H."/>
            <person name="Andersen M.R."/>
            <person name="Baker S.E."/>
        </authorList>
    </citation>
    <scope>NUCLEOTIDE SEQUENCE [LARGE SCALE GENOMIC DNA]</scope>
    <source>
        <strain evidence="2 3">CBS 707.79</strain>
    </source>
</reference>
<feature type="region of interest" description="Disordered" evidence="1">
    <location>
        <begin position="135"/>
        <end position="169"/>
    </location>
</feature>